<name>A0A4Q9BFI5_9BACT</name>
<dbReference type="InterPro" id="IPR055398">
    <property type="entry name" value="Rossmann-like_BshC"/>
</dbReference>
<accession>A0A4Q9BFI5</accession>
<feature type="domain" description="Bacillithiol biosynthesis BshC N-terminal Rossmann-like" evidence="3">
    <location>
        <begin position="11"/>
        <end position="273"/>
    </location>
</feature>
<keyword evidence="6" id="KW-1185">Reference proteome</keyword>
<dbReference type="Pfam" id="PF10079">
    <property type="entry name" value="Rossmann-like_BshC"/>
    <property type="match status" value="2"/>
</dbReference>
<dbReference type="InterPro" id="IPR055399">
    <property type="entry name" value="CC_BshC"/>
</dbReference>
<dbReference type="RefSeq" id="WP_130922221.1">
    <property type="nucleotide sequence ID" value="NZ_SEWY01000001.1"/>
</dbReference>
<comment type="caution">
    <text evidence="5">The sequence shown here is derived from an EMBL/GenBank/DDBJ whole genome shotgun (WGS) entry which is preliminary data.</text>
</comment>
<dbReference type="HAMAP" id="MF_01867">
    <property type="entry name" value="BshC"/>
    <property type="match status" value="1"/>
</dbReference>
<evidence type="ECO:0000313" key="6">
    <source>
        <dbReference type="Proteomes" id="UP000293583"/>
    </source>
</evidence>
<feature type="domain" description="Bacillithiol biosynthesis BshC N-terminal Rossmann-like" evidence="3">
    <location>
        <begin position="280"/>
        <end position="333"/>
    </location>
</feature>
<evidence type="ECO:0000256" key="2">
    <source>
        <dbReference type="HAMAP-Rule" id="MF_01867"/>
    </source>
</evidence>
<dbReference type="AlphaFoldDB" id="A0A4Q9BFI5"/>
<comment type="similarity">
    <text evidence="2">Belongs to the BshC family.</text>
</comment>
<keyword evidence="1 2" id="KW-0436">Ligase</keyword>
<evidence type="ECO:0000259" key="4">
    <source>
        <dbReference type="Pfam" id="PF24850"/>
    </source>
</evidence>
<evidence type="ECO:0000259" key="3">
    <source>
        <dbReference type="Pfam" id="PF10079"/>
    </source>
</evidence>
<organism evidence="5 6">
    <name type="scientific">Aquirufa antheringensis</name>
    <dbReference type="NCBI Taxonomy" id="2516559"/>
    <lineage>
        <taxon>Bacteria</taxon>
        <taxon>Pseudomonadati</taxon>
        <taxon>Bacteroidota</taxon>
        <taxon>Cytophagia</taxon>
        <taxon>Cytophagales</taxon>
        <taxon>Flectobacillaceae</taxon>
        <taxon>Aquirufa</taxon>
    </lineage>
</organism>
<evidence type="ECO:0000256" key="1">
    <source>
        <dbReference type="ARBA" id="ARBA00022598"/>
    </source>
</evidence>
<dbReference type="GO" id="GO:0016874">
    <property type="term" value="F:ligase activity"/>
    <property type="evidence" value="ECO:0007669"/>
    <property type="project" value="UniProtKB-UniRule"/>
</dbReference>
<sequence length="490" mass="55740">MDHKTHTLTSLNAFSKLLLDYLAEKPVLKEFYGNGPQISKFKDQISEKKGFPVATREVLQTVLSEQYAAIGAEMTAVDLRDENTFTVTTGHQLNIYTGPLYVIYKLVSTINLARKLQKAYPTQRFVPVYWMATEDHDFEEINHFFAFGTKYEWNTSQKGAVGRFSLSDFPRIPLKNEIFDKAYSEGKTLSEAVRMYMHALFGAEGLVCLDADDARLKSIFAPIMEADLKQQVHEPIVRATTEKLEALGYKTQVSARPVNLFELTENDRVRLETGDSVDSTKASPNVILRPLYQEVILPNLAYIGGPAEVAYWLQLKGIFDLHQVPFPILLPRNFAIVKTQNQAEKAEKLGLSLADLFKNELALRRDFVAGRTSHKLDTDQEAQNLMPILAELAARAKAIDPTLEASVHAEQARWIKGLEHLAKKLKRAEERNQGDEVRQVLALKEALFPAGEWQERHTNFLEFASDYPDFIHDLLQTFDPLHFEFYEITL</sequence>
<dbReference type="Proteomes" id="UP000293583">
    <property type="component" value="Unassembled WGS sequence"/>
</dbReference>
<feature type="domain" description="Bacillithiol biosynthesis BshC C-terminal coiled-coil" evidence="4">
    <location>
        <begin position="337"/>
        <end position="488"/>
    </location>
</feature>
<gene>
    <name evidence="2 5" type="primary">bshC</name>
    <name evidence="5" type="ORF">EWU20_00130</name>
</gene>
<dbReference type="OrthoDB" id="9765151at2"/>
<dbReference type="EC" id="6.-.-.-" evidence="2"/>
<reference evidence="5 6" key="1">
    <citation type="submission" date="2019-02" db="EMBL/GenBank/DDBJ databases">
        <title>Genome of a new Bacteroidetes strain.</title>
        <authorList>
            <person name="Pitt A."/>
        </authorList>
    </citation>
    <scope>NUCLEOTIDE SEQUENCE [LARGE SCALE GENOMIC DNA]</scope>
    <source>
        <strain evidence="5 6">103A-SOEBACH</strain>
    </source>
</reference>
<dbReference type="InterPro" id="IPR011199">
    <property type="entry name" value="Bacillithiol_biosynth_BshC"/>
</dbReference>
<evidence type="ECO:0000313" key="5">
    <source>
        <dbReference type="EMBL" id="TBH75012.1"/>
    </source>
</evidence>
<proteinExistence type="inferred from homology"/>
<protein>
    <recommendedName>
        <fullName evidence="2">Putative cysteine ligase BshC</fullName>
        <ecNumber evidence="2">6.-.-.-</ecNumber>
    </recommendedName>
</protein>
<dbReference type="Pfam" id="PF24850">
    <property type="entry name" value="CC_BshC"/>
    <property type="match status" value="1"/>
</dbReference>
<dbReference type="EMBL" id="SEWY01000001">
    <property type="protein sequence ID" value="TBH75012.1"/>
    <property type="molecule type" value="Genomic_DNA"/>
</dbReference>